<dbReference type="InterPro" id="IPR050223">
    <property type="entry name" value="D-isomer_2-hydroxyacid_DH"/>
</dbReference>
<dbReference type="InterPro" id="IPR006140">
    <property type="entry name" value="D-isomer_DH_NAD-bd"/>
</dbReference>
<comment type="caution">
    <text evidence="6">The sequence shown here is derived from an EMBL/GenBank/DDBJ whole genome shotgun (WGS) entry which is preliminary data.</text>
</comment>
<sequence length="302" mass="32254">MMAEIEAKLDAAYQVHRLFDIAQRDNIEAARSDIRAVVTGGGTGLSREWIDLLPSLGIIAVNGVGTDRVDLGYARARDVDVATTQGVLTDEVADMGLALILAVLRRIVEGDRFVREGRWHAGEPFPLASSPRGKRLGILGLGQIGRALGTRAELLGMSVRYANRTHYHDVAWPHFTDAAALAADSDVLAVCVAATPDTRGVVDSAVLNALGPRGTLINIARGSVVDEDALISALRDGTIAAAGLDVFENEPAIRRDFLALPNVVLMPHQASATVETRRAMGNMVLDSLDAYFAGKRPENTVN</sequence>
<evidence type="ECO:0000256" key="1">
    <source>
        <dbReference type="ARBA" id="ARBA00023002"/>
    </source>
</evidence>
<keyword evidence="2" id="KW-0520">NAD</keyword>
<feature type="domain" description="D-isomer specific 2-hydroxyacid dehydrogenase NAD-binding" evidence="5">
    <location>
        <begin position="97"/>
        <end position="270"/>
    </location>
</feature>
<dbReference type="SUPFAM" id="SSF51735">
    <property type="entry name" value="NAD(P)-binding Rossmann-fold domains"/>
    <property type="match status" value="1"/>
</dbReference>
<dbReference type="Pfam" id="PF00389">
    <property type="entry name" value="2-Hacid_dh"/>
    <property type="match status" value="1"/>
</dbReference>
<dbReference type="Gene3D" id="3.40.50.720">
    <property type="entry name" value="NAD(P)-binding Rossmann-like Domain"/>
    <property type="match status" value="2"/>
</dbReference>
<dbReference type="EMBL" id="JAKREW010000010">
    <property type="protein sequence ID" value="MCG7505956.1"/>
    <property type="molecule type" value="Genomic_DNA"/>
</dbReference>
<reference evidence="6 7" key="1">
    <citation type="submission" date="2022-02" db="EMBL/GenBank/DDBJ databases">
        <title>Draft genome sequence of Mezorhizobium retamae strain IRAMC:0171 isolated from Retama raetam nodules.</title>
        <authorList>
            <person name="Bengaied R."/>
            <person name="Sbissi I."/>
            <person name="Huber K."/>
            <person name="Ghodbane F."/>
            <person name="Nouioui I."/>
            <person name="Tarhouni M."/>
            <person name="Gtari M."/>
        </authorList>
    </citation>
    <scope>NUCLEOTIDE SEQUENCE [LARGE SCALE GENOMIC DNA]</scope>
    <source>
        <strain evidence="6 7">IRAMC:0171</strain>
    </source>
</reference>
<evidence type="ECO:0000259" key="5">
    <source>
        <dbReference type="Pfam" id="PF02826"/>
    </source>
</evidence>
<dbReference type="SUPFAM" id="SSF52283">
    <property type="entry name" value="Formate/glycerate dehydrogenase catalytic domain-like"/>
    <property type="match status" value="1"/>
</dbReference>
<proteinExistence type="inferred from homology"/>
<comment type="similarity">
    <text evidence="3">Belongs to the D-isomer specific 2-hydroxyacid dehydrogenase family.</text>
</comment>
<dbReference type="InterPro" id="IPR006139">
    <property type="entry name" value="D-isomer_2_OHA_DH_cat_dom"/>
</dbReference>
<protein>
    <submittedName>
        <fullName evidence="6">2-hydroxyacid dehydrogenase</fullName>
    </submittedName>
</protein>
<accession>A0ABS9QGS0</accession>
<feature type="domain" description="D-isomer specific 2-hydroxyacid dehydrogenase catalytic" evidence="4">
    <location>
        <begin position="21"/>
        <end position="302"/>
    </location>
</feature>
<evidence type="ECO:0000256" key="2">
    <source>
        <dbReference type="ARBA" id="ARBA00023027"/>
    </source>
</evidence>
<dbReference type="RefSeq" id="WP_239365735.1">
    <property type="nucleotide sequence ID" value="NZ_JAKREW010000010.1"/>
</dbReference>
<name>A0ABS9QGS0_9HYPH</name>
<keyword evidence="1 3" id="KW-0560">Oxidoreductase</keyword>
<evidence type="ECO:0000256" key="3">
    <source>
        <dbReference type="RuleBase" id="RU003719"/>
    </source>
</evidence>
<dbReference type="PANTHER" id="PTHR10996">
    <property type="entry name" value="2-HYDROXYACID DEHYDROGENASE-RELATED"/>
    <property type="match status" value="1"/>
</dbReference>
<dbReference type="Proteomes" id="UP001201701">
    <property type="component" value="Unassembled WGS sequence"/>
</dbReference>
<gene>
    <name evidence="6" type="ORF">L4923_13115</name>
</gene>
<dbReference type="CDD" id="cd12156">
    <property type="entry name" value="HPPR"/>
    <property type="match status" value="1"/>
</dbReference>
<evidence type="ECO:0000259" key="4">
    <source>
        <dbReference type="Pfam" id="PF00389"/>
    </source>
</evidence>
<keyword evidence="7" id="KW-1185">Reference proteome</keyword>
<evidence type="ECO:0000313" key="7">
    <source>
        <dbReference type="Proteomes" id="UP001201701"/>
    </source>
</evidence>
<evidence type="ECO:0000313" key="6">
    <source>
        <dbReference type="EMBL" id="MCG7505956.1"/>
    </source>
</evidence>
<dbReference type="Pfam" id="PF02826">
    <property type="entry name" value="2-Hacid_dh_C"/>
    <property type="match status" value="1"/>
</dbReference>
<dbReference type="InterPro" id="IPR036291">
    <property type="entry name" value="NAD(P)-bd_dom_sf"/>
</dbReference>
<dbReference type="PANTHER" id="PTHR10996:SF178">
    <property type="entry name" value="2-HYDROXYACID DEHYDROGENASE YGL185C-RELATED"/>
    <property type="match status" value="1"/>
</dbReference>
<organism evidence="6 7">
    <name type="scientific">Mesorhizobium retamae</name>
    <dbReference type="NCBI Taxonomy" id="2912854"/>
    <lineage>
        <taxon>Bacteria</taxon>
        <taxon>Pseudomonadati</taxon>
        <taxon>Pseudomonadota</taxon>
        <taxon>Alphaproteobacteria</taxon>
        <taxon>Hyphomicrobiales</taxon>
        <taxon>Phyllobacteriaceae</taxon>
        <taxon>Mesorhizobium</taxon>
    </lineage>
</organism>